<sequence>MLKANPLNIYNYFHCQIRKASYKSMMTWYSGLLPAKPIPPPHKHIIQIGDPRLRSVSQEIPYDDIETSEIQRLIGHIKHIFKTYNCLGLSASQIGISKRMFIMGISKKLLEEYSSKEQEIKEITFIEPTVVINPKIKITDFKRATFNESCGSIKGFCADVPRYYGLQLEGYNEFAEPLKIDASGFTARIIQHEMDHLDGKLFTDIMDRKTLSCSCWEVVNERNGKVELPYGPK</sequence>
<comment type="caution">
    <text evidence="8">The sequence shown here is derived from an EMBL/GenBank/DDBJ whole genome shotgun (WGS) entry which is preliminary data.</text>
</comment>
<comment type="catalytic activity">
    <reaction evidence="6 7">
        <text>N-terminal N-formyl-L-methionyl-[peptide] + H2O = N-terminal L-methionyl-[peptide] + formate</text>
        <dbReference type="Rhea" id="RHEA:24420"/>
        <dbReference type="Rhea" id="RHEA-COMP:10639"/>
        <dbReference type="Rhea" id="RHEA-COMP:10640"/>
        <dbReference type="ChEBI" id="CHEBI:15377"/>
        <dbReference type="ChEBI" id="CHEBI:15740"/>
        <dbReference type="ChEBI" id="CHEBI:49298"/>
        <dbReference type="ChEBI" id="CHEBI:64731"/>
        <dbReference type="EC" id="3.5.1.88"/>
    </reaction>
</comment>
<gene>
    <name evidence="8" type="ORF">WA026_005896</name>
</gene>
<evidence type="ECO:0000256" key="5">
    <source>
        <dbReference type="ARBA" id="ARBA00037114"/>
    </source>
</evidence>
<dbReference type="HAMAP" id="MF_00163">
    <property type="entry name" value="Pep_deformylase"/>
    <property type="match status" value="1"/>
</dbReference>
<dbReference type="Gene3D" id="3.90.45.10">
    <property type="entry name" value="Peptide deformylase"/>
    <property type="match status" value="1"/>
</dbReference>
<dbReference type="GO" id="GO:0006412">
    <property type="term" value="P:translation"/>
    <property type="evidence" value="ECO:0007669"/>
    <property type="project" value="UniProtKB-KW"/>
</dbReference>
<name>A0AAW1U5D8_9CUCU</name>
<dbReference type="AlphaFoldDB" id="A0AAW1U5D8"/>
<evidence type="ECO:0000256" key="2">
    <source>
        <dbReference type="ARBA" id="ARBA00022723"/>
    </source>
</evidence>
<evidence type="ECO:0000256" key="1">
    <source>
        <dbReference type="ARBA" id="ARBA00010759"/>
    </source>
</evidence>
<dbReference type="GO" id="GO:0005739">
    <property type="term" value="C:mitochondrion"/>
    <property type="evidence" value="ECO:0007669"/>
    <property type="project" value="TreeGrafter"/>
</dbReference>
<evidence type="ECO:0000313" key="9">
    <source>
        <dbReference type="Proteomes" id="UP001431783"/>
    </source>
</evidence>
<reference evidence="8 9" key="1">
    <citation type="submission" date="2023-03" db="EMBL/GenBank/DDBJ databases">
        <title>Genome insight into feeding habits of ladybird beetles.</title>
        <authorList>
            <person name="Li H.-S."/>
            <person name="Huang Y.-H."/>
            <person name="Pang H."/>
        </authorList>
    </citation>
    <scope>NUCLEOTIDE SEQUENCE [LARGE SCALE GENOMIC DNA]</scope>
    <source>
        <strain evidence="8">SYSU_2023b</strain>
        <tissue evidence="8">Whole body</tissue>
    </source>
</reference>
<dbReference type="SUPFAM" id="SSF56420">
    <property type="entry name" value="Peptide deformylase"/>
    <property type="match status" value="1"/>
</dbReference>
<comment type="similarity">
    <text evidence="1 7">Belongs to the polypeptide deformylase family.</text>
</comment>
<dbReference type="InterPro" id="IPR023635">
    <property type="entry name" value="Peptide_deformylase"/>
</dbReference>
<protein>
    <recommendedName>
        <fullName evidence="7">Peptide deformylase</fullName>
        <ecNumber evidence="7">3.5.1.88</ecNumber>
    </recommendedName>
</protein>
<dbReference type="CDD" id="cd00487">
    <property type="entry name" value="Pep_deformylase"/>
    <property type="match status" value="1"/>
</dbReference>
<evidence type="ECO:0000256" key="4">
    <source>
        <dbReference type="ARBA" id="ARBA00022917"/>
    </source>
</evidence>
<dbReference type="Pfam" id="PF01327">
    <property type="entry name" value="Pep_deformylase"/>
    <property type="match status" value="1"/>
</dbReference>
<organism evidence="8 9">
    <name type="scientific">Henosepilachna vigintioctopunctata</name>
    <dbReference type="NCBI Taxonomy" id="420089"/>
    <lineage>
        <taxon>Eukaryota</taxon>
        <taxon>Metazoa</taxon>
        <taxon>Ecdysozoa</taxon>
        <taxon>Arthropoda</taxon>
        <taxon>Hexapoda</taxon>
        <taxon>Insecta</taxon>
        <taxon>Pterygota</taxon>
        <taxon>Neoptera</taxon>
        <taxon>Endopterygota</taxon>
        <taxon>Coleoptera</taxon>
        <taxon>Polyphaga</taxon>
        <taxon>Cucujiformia</taxon>
        <taxon>Coccinelloidea</taxon>
        <taxon>Coccinellidae</taxon>
        <taxon>Epilachninae</taxon>
        <taxon>Epilachnini</taxon>
        <taxon>Henosepilachna</taxon>
    </lineage>
</organism>
<comment type="function">
    <text evidence="5 7">Removes the formyl group from the N-terminal Met of newly synthesized proteins.</text>
</comment>
<evidence type="ECO:0000256" key="3">
    <source>
        <dbReference type="ARBA" id="ARBA00022801"/>
    </source>
</evidence>
<evidence type="ECO:0000256" key="7">
    <source>
        <dbReference type="RuleBase" id="RU362111"/>
    </source>
</evidence>
<dbReference type="PIRSF" id="PIRSF004749">
    <property type="entry name" value="Pep_def"/>
    <property type="match status" value="1"/>
</dbReference>
<evidence type="ECO:0000256" key="6">
    <source>
        <dbReference type="ARBA" id="ARBA00048875"/>
    </source>
</evidence>
<keyword evidence="3 7" id="KW-0378">Hydrolase</keyword>
<proteinExistence type="inferred from homology"/>
<dbReference type="PANTHER" id="PTHR10458:SF2">
    <property type="entry name" value="PEPTIDE DEFORMYLASE, MITOCHONDRIAL"/>
    <property type="match status" value="1"/>
</dbReference>
<keyword evidence="2 7" id="KW-0479">Metal-binding</keyword>
<dbReference type="PANTHER" id="PTHR10458">
    <property type="entry name" value="PEPTIDE DEFORMYLASE"/>
    <property type="match status" value="1"/>
</dbReference>
<dbReference type="InterPro" id="IPR036821">
    <property type="entry name" value="Peptide_deformylase_sf"/>
</dbReference>
<keyword evidence="4 7" id="KW-0648">Protein biosynthesis</keyword>
<evidence type="ECO:0000313" key="8">
    <source>
        <dbReference type="EMBL" id="KAK9875101.1"/>
    </source>
</evidence>
<dbReference type="Proteomes" id="UP001431783">
    <property type="component" value="Unassembled WGS sequence"/>
</dbReference>
<dbReference type="EC" id="3.5.1.88" evidence="7"/>
<accession>A0AAW1U5D8</accession>
<dbReference type="FunFam" id="3.90.45.10:FF:000003">
    <property type="entry name" value="Peptide deformylase"/>
    <property type="match status" value="1"/>
</dbReference>
<dbReference type="PRINTS" id="PR01576">
    <property type="entry name" value="PDEFORMYLASE"/>
</dbReference>
<dbReference type="GO" id="GO:0046872">
    <property type="term" value="F:metal ion binding"/>
    <property type="evidence" value="ECO:0007669"/>
    <property type="project" value="UniProtKB-KW"/>
</dbReference>
<keyword evidence="9" id="KW-1185">Reference proteome</keyword>
<dbReference type="GO" id="GO:0042586">
    <property type="term" value="F:peptide deformylase activity"/>
    <property type="evidence" value="ECO:0007669"/>
    <property type="project" value="UniProtKB-EC"/>
</dbReference>
<dbReference type="EMBL" id="JARQZJ010000032">
    <property type="protein sequence ID" value="KAK9875101.1"/>
    <property type="molecule type" value="Genomic_DNA"/>
</dbReference>